<keyword evidence="4 7" id="KW-0812">Transmembrane</keyword>
<feature type="transmembrane region" description="Helical" evidence="7">
    <location>
        <begin position="133"/>
        <end position="154"/>
    </location>
</feature>
<evidence type="ECO:0000313" key="9">
    <source>
        <dbReference type="Proteomes" id="UP000198894"/>
    </source>
</evidence>
<evidence type="ECO:0000256" key="4">
    <source>
        <dbReference type="ARBA" id="ARBA00022692"/>
    </source>
</evidence>
<dbReference type="InterPro" id="IPR006304">
    <property type="entry name" value="T3SS_SpaR/YscT"/>
</dbReference>
<feature type="transmembrane region" description="Helical" evidence="7">
    <location>
        <begin position="229"/>
        <end position="248"/>
    </location>
</feature>
<evidence type="ECO:0000256" key="5">
    <source>
        <dbReference type="ARBA" id="ARBA00022989"/>
    </source>
</evidence>
<dbReference type="NCBIfam" id="TIGR01401">
    <property type="entry name" value="fliR_like_III"/>
    <property type="match status" value="1"/>
</dbReference>
<feature type="transmembrane region" description="Helical" evidence="7">
    <location>
        <begin position="196"/>
        <end position="217"/>
    </location>
</feature>
<evidence type="ECO:0000256" key="7">
    <source>
        <dbReference type="RuleBase" id="RU362072"/>
    </source>
</evidence>
<sequence>MDAPSADIQILIQTALELVVAAGLGAARAMGIMLIFPVFTRSQISGLIRGCLAVGFALPCLAHVSGGLPALDSDTRLIQLTLLGFKEVFVGVLLGTFLGIPLWGLQAAGELIDNQRGISSPTASADPATNSQASAMGVFLGITAIAIFVGSGGLETLISVLYRSYLIWPVYQFHPTLSGPGAMELLGLLDRIMRTALLVSGPVVFFLILIDISMMLLRRFAPQFKASQLSPAIKNIVFPVLMVTYAAYLVESMKLEVTQANGALEWFDKLLP</sequence>
<keyword evidence="5 7" id="KW-1133">Transmembrane helix</keyword>
<dbReference type="Proteomes" id="UP000198894">
    <property type="component" value="Unassembled WGS sequence"/>
</dbReference>
<dbReference type="EMBL" id="FNEE01000011">
    <property type="protein sequence ID" value="SDK08275.1"/>
    <property type="molecule type" value="Genomic_DNA"/>
</dbReference>
<feature type="transmembrane region" description="Helical" evidence="7">
    <location>
        <begin position="46"/>
        <end position="68"/>
    </location>
</feature>
<dbReference type="PANTHER" id="PTHR30065:SF1">
    <property type="entry name" value="SURFACE PRESENTATION OF ANTIGENS PROTEIN SPAR"/>
    <property type="match status" value="1"/>
</dbReference>
<keyword evidence="9" id="KW-1185">Reference proteome</keyword>
<dbReference type="PRINTS" id="PR00953">
    <property type="entry name" value="TYPE3IMRPROT"/>
</dbReference>
<dbReference type="PANTHER" id="PTHR30065">
    <property type="entry name" value="FLAGELLAR BIOSYNTHETIC PROTEIN FLIR"/>
    <property type="match status" value="1"/>
</dbReference>
<reference evidence="9" key="1">
    <citation type="submission" date="2016-10" db="EMBL/GenBank/DDBJ databases">
        <authorList>
            <person name="Varghese N."/>
            <person name="Submissions S."/>
        </authorList>
    </citation>
    <scope>NUCLEOTIDE SEQUENCE [LARGE SCALE GENOMIC DNA]</scope>
    <source>
        <strain evidence="9">CGMCC 1.11022</strain>
    </source>
</reference>
<dbReference type="RefSeq" id="WP_091595845.1">
    <property type="nucleotide sequence ID" value="NZ_CP183375.1"/>
</dbReference>
<evidence type="ECO:0000256" key="1">
    <source>
        <dbReference type="ARBA" id="ARBA00004651"/>
    </source>
</evidence>
<accession>A0A1G8Z1R1</accession>
<proteinExistence type="inferred from homology"/>
<name>A0A1G8Z1R1_9HYPH</name>
<evidence type="ECO:0000256" key="2">
    <source>
        <dbReference type="ARBA" id="ARBA00009772"/>
    </source>
</evidence>
<dbReference type="Pfam" id="PF01311">
    <property type="entry name" value="Bac_export_1"/>
    <property type="match status" value="1"/>
</dbReference>
<dbReference type="GO" id="GO:0005886">
    <property type="term" value="C:plasma membrane"/>
    <property type="evidence" value="ECO:0007669"/>
    <property type="project" value="UniProtKB-SubCell"/>
</dbReference>
<keyword evidence="6 7" id="KW-0472">Membrane</keyword>
<dbReference type="AlphaFoldDB" id="A0A1G8Z1R1"/>
<dbReference type="GO" id="GO:0006605">
    <property type="term" value="P:protein targeting"/>
    <property type="evidence" value="ECO:0007669"/>
    <property type="project" value="UniProtKB-UniRule"/>
</dbReference>
<protein>
    <submittedName>
        <fullName evidence="8">Type III secretion apparatus subunit RhcT</fullName>
    </submittedName>
</protein>
<keyword evidence="3 7" id="KW-1003">Cell membrane</keyword>
<evidence type="ECO:0000256" key="6">
    <source>
        <dbReference type="ARBA" id="ARBA00023136"/>
    </source>
</evidence>
<evidence type="ECO:0000256" key="3">
    <source>
        <dbReference type="ARBA" id="ARBA00022475"/>
    </source>
</evidence>
<comment type="similarity">
    <text evidence="2 7">Belongs to the FliR/MopE/SpaR family.</text>
</comment>
<organism evidence="8 9">
    <name type="scientific">Mesorhizobium muleiense</name>
    <dbReference type="NCBI Taxonomy" id="1004279"/>
    <lineage>
        <taxon>Bacteria</taxon>
        <taxon>Pseudomonadati</taxon>
        <taxon>Pseudomonadota</taxon>
        <taxon>Alphaproteobacteria</taxon>
        <taxon>Hyphomicrobiales</taxon>
        <taxon>Phyllobacteriaceae</taxon>
        <taxon>Mesorhizobium</taxon>
    </lineage>
</organism>
<dbReference type="InterPro" id="IPR002010">
    <property type="entry name" value="T3SS_IM_R"/>
</dbReference>
<feature type="transmembrane region" description="Helical" evidence="7">
    <location>
        <begin position="20"/>
        <end position="39"/>
    </location>
</feature>
<feature type="transmembrane region" description="Helical" evidence="7">
    <location>
        <begin position="88"/>
        <end position="112"/>
    </location>
</feature>
<comment type="subcellular location">
    <subcellularLocation>
        <location evidence="1 7">Cell membrane</location>
        <topology evidence="1 7">Multi-pass membrane protein</topology>
    </subcellularLocation>
</comment>
<gene>
    <name evidence="8" type="ORF">SAMN05428953_111128</name>
</gene>
<evidence type="ECO:0000313" key="8">
    <source>
        <dbReference type="EMBL" id="SDK08275.1"/>
    </source>
</evidence>